<name>A0A7X2RXQ5_9PSED</name>
<dbReference type="RefSeq" id="WP_154745669.1">
    <property type="nucleotide sequence ID" value="NZ_JBHSTG010000028.1"/>
</dbReference>
<dbReference type="InterPro" id="IPR027417">
    <property type="entry name" value="P-loop_NTPase"/>
</dbReference>
<organism evidence="10 11">
    <name type="scientific">Pseudomonas karstica</name>
    <dbReference type="NCBI Taxonomy" id="1055468"/>
    <lineage>
        <taxon>Bacteria</taxon>
        <taxon>Pseudomonadati</taxon>
        <taxon>Pseudomonadota</taxon>
        <taxon>Gammaproteobacteria</taxon>
        <taxon>Pseudomonadales</taxon>
        <taxon>Pseudomonadaceae</taxon>
        <taxon>Pseudomonas</taxon>
    </lineage>
</organism>
<comment type="function">
    <text evidence="7">Part of the ABC transporter DppABCDF involved in the uptake of various di/tripeptides. Is also involved in the uptake of phaseolotoxin, a toxic tripeptide inhibiting the enzyme ornithine carbamoyltransferase. Responsible for energy coupling to the transport system.</text>
</comment>
<feature type="domain" description="ABC transporter" evidence="9">
    <location>
        <begin position="5"/>
        <end position="248"/>
    </location>
</feature>
<comment type="similarity">
    <text evidence="1">Belongs to the ABC transporter superfamily.</text>
</comment>
<comment type="catalytic activity">
    <reaction evidence="6">
        <text>a dipeptide(out) + ATP + H2O = a dipeptide(in) + ADP + phosphate + H(+)</text>
        <dbReference type="Rhea" id="RHEA:23120"/>
        <dbReference type="ChEBI" id="CHEBI:15377"/>
        <dbReference type="ChEBI" id="CHEBI:15378"/>
        <dbReference type="ChEBI" id="CHEBI:30616"/>
        <dbReference type="ChEBI" id="CHEBI:43474"/>
        <dbReference type="ChEBI" id="CHEBI:90799"/>
        <dbReference type="ChEBI" id="CHEBI:456216"/>
        <dbReference type="EC" id="7.4.2.9"/>
    </reaction>
</comment>
<gene>
    <name evidence="10" type="ORF">GIR22_23530</name>
</gene>
<protein>
    <recommendedName>
        <fullName evidence="5">ABC-type dipeptide transporter</fullName>
        <ecNumber evidence="5">7.4.2.9</ecNumber>
    </recommendedName>
</protein>
<dbReference type="AlphaFoldDB" id="A0A7X2RXQ5"/>
<evidence type="ECO:0000256" key="2">
    <source>
        <dbReference type="ARBA" id="ARBA00022448"/>
    </source>
</evidence>
<keyword evidence="2" id="KW-0813">Transport</keyword>
<comment type="subunit">
    <text evidence="8">The complex is composed of two ATP-binding proteins (DppD and DppF), two transmembrane proteins (DppB and DppC) and a solute-binding protein (DppA1-A5). Five orthologous SBPs (DppA1-A5) are present in P.aeruginosa, which increases the substrate specificity of the DppBCDF transporter.</text>
</comment>
<evidence type="ECO:0000313" key="11">
    <source>
        <dbReference type="Proteomes" id="UP000431485"/>
    </source>
</evidence>
<evidence type="ECO:0000256" key="1">
    <source>
        <dbReference type="ARBA" id="ARBA00005417"/>
    </source>
</evidence>
<dbReference type="GO" id="GO:0005524">
    <property type="term" value="F:ATP binding"/>
    <property type="evidence" value="ECO:0007669"/>
    <property type="project" value="UniProtKB-KW"/>
</dbReference>
<evidence type="ECO:0000256" key="5">
    <source>
        <dbReference type="ARBA" id="ARBA00038852"/>
    </source>
</evidence>
<dbReference type="InterPro" id="IPR013563">
    <property type="entry name" value="Oligopep_ABC_C"/>
</dbReference>
<dbReference type="EMBL" id="WLYI01000044">
    <property type="protein sequence ID" value="MTD22104.1"/>
    <property type="molecule type" value="Genomic_DNA"/>
</dbReference>
<dbReference type="CDD" id="cd03257">
    <property type="entry name" value="ABC_NikE_OppD_transporters"/>
    <property type="match status" value="1"/>
</dbReference>
<dbReference type="Pfam" id="PF08352">
    <property type="entry name" value="oligo_HPY"/>
    <property type="match status" value="1"/>
</dbReference>
<dbReference type="Pfam" id="PF00005">
    <property type="entry name" value="ABC_tran"/>
    <property type="match status" value="1"/>
</dbReference>
<sequence>MKPLLEIDSVSVQFKMRGQMFKQGPTLRALDNVSLTLNRGETLAIVGESGSGKSTLGYAVAGLRPPTSGSIRITPQRERKDGRDPVQVIFQDPFSALDPRMTVEDIVGEPLRLSEIAIARGERRELVADVLEQVGMPSDAVSRYPHQFSGGQRQRIAIARALIGDPELIVCDEPLSALDVSIQSKILNLLDDIRTEHGISYFFISHDFGVVRHLADRVAVLYLGQIMEVASADDIFASPSHPYTQALFEAVPRIGRGRRVRGQVLKGEIPTPLNPPSGCVFHTRCPRATLLCSTERPKLEPAPGRADQLAACHYKD</sequence>
<dbReference type="OrthoDB" id="9784450at2"/>
<dbReference type="PANTHER" id="PTHR43776:SF7">
    <property type="entry name" value="D,D-DIPEPTIDE TRANSPORT ATP-BINDING PROTEIN DDPF-RELATED"/>
    <property type="match status" value="1"/>
</dbReference>
<evidence type="ECO:0000256" key="6">
    <source>
        <dbReference type="ARBA" id="ARBA00047356"/>
    </source>
</evidence>
<dbReference type="NCBIfam" id="TIGR01727">
    <property type="entry name" value="oligo_HPY"/>
    <property type="match status" value="1"/>
</dbReference>
<dbReference type="GO" id="GO:0016887">
    <property type="term" value="F:ATP hydrolysis activity"/>
    <property type="evidence" value="ECO:0007669"/>
    <property type="project" value="InterPro"/>
</dbReference>
<comment type="caution">
    <text evidence="10">The sequence shown here is derived from an EMBL/GenBank/DDBJ whole genome shotgun (WGS) entry which is preliminary data.</text>
</comment>
<dbReference type="GO" id="GO:0015833">
    <property type="term" value="P:peptide transport"/>
    <property type="evidence" value="ECO:0007669"/>
    <property type="project" value="InterPro"/>
</dbReference>
<dbReference type="SUPFAM" id="SSF52540">
    <property type="entry name" value="P-loop containing nucleoside triphosphate hydrolases"/>
    <property type="match status" value="1"/>
</dbReference>
<dbReference type="Proteomes" id="UP000431485">
    <property type="component" value="Unassembled WGS sequence"/>
</dbReference>
<accession>A0A7X2RXQ5</accession>
<evidence type="ECO:0000313" key="10">
    <source>
        <dbReference type="EMBL" id="MTD22104.1"/>
    </source>
</evidence>
<dbReference type="InterPro" id="IPR003439">
    <property type="entry name" value="ABC_transporter-like_ATP-bd"/>
</dbReference>
<dbReference type="EC" id="7.4.2.9" evidence="5"/>
<keyword evidence="3" id="KW-0547">Nucleotide-binding</keyword>
<dbReference type="InterPro" id="IPR003593">
    <property type="entry name" value="AAA+_ATPase"/>
</dbReference>
<keyword evidence="11" id="KW-1185">Reference proteome</keyword>
<reference evidence="10 11" key="1">
    <citation type="submission" date="2019-11" db="EMBL/GenBank/DDBJ databases">
        <title>Pseudmonas karstica sp. nov. and Pseudomonas spelaei sp. nov. from caves.</title>
        <authorList>
            <person name="Zeman M."/>
        </authorList>
    </citation>
    <scope>NUCLEOTIDE SEQUENCE [LARGE SCALE GENOMIC DNA]</scope>
    <source>
        <strain evidence="10 11">CCM 7891</strain>
    </source>
</reference>
<dbReference type="PROSITE" id="PS00211">
    <property type="entry name" value="ABC_TRANSPORTER_1"/>
    <property type="match status" value="1"/>
</dbReference>
<evidence type="ECO:0000256" key="3">
    <source>
        <dbReference type="ARBA" id="ARBA00022741"/>
    </source>
</evidence>
<dbReference type="SMART" id="SM00382">
    <property type="entry name" value="AAA"/>
    <property type="match status" value="1"/>
</dbReference>
<dbReference type="PANTHER" id="PTHR43776">
    <property type="entry name" value="TRANSPORT ATP-BINDING PROTEIN"/>
    <property type="match status" value="1"/>
</dbReference>
<dbReference type="InterPro" id="IPR050319">
    <property type="entry name" value="ABC_transp_ATP-bind"/>
</dbReference>
<dbReference type="PROSITE" id="PS50893">
    <property type="entry name" value="ABC_TRANSPORTER_2"/>
    <property type="match status" value="1"/>
</dbReference>
<evidence type="ECO:0000256" key="7">
    <source>
        <dbReference type="ARBA" id="ARBA00058018"/>
    </source>
</evidence>
<keyword evidence="4 10" id="KW-0067">ATP-binding</keyword>
<dbReference type="GO" id="GO:0055085">
    <property type="term" value="P:transmembrane transport"/>
    <property type="evidence" value="ECO:0007669"/>
    <property type="project" value="UniProtKB-ARBA"/>
</dbReference>
<proteinExistence type="inferred from homology"/>
<evidence type="ECO:0000256" key="4">
    <source>
        <dbReference type="ARBA" id="ARBA00022840"/>
    </source>
</evidence>
<evidence type="ECO:0000256" key="8">
    <source>
        <dbReference type="ARBA" id="ARBA00065473"/>
    </source>
</evidence>
<dbReference type="Gene3D" id="3.40.50.300">
    <property type="entry name" value="P-loop containing nucleotide triphosphate hydrolases"/>
    <property type="match status" value="1"/>
</dbReference>
<dbReference type="FunFam" id="3.40.50.300:FF:000016">
    <property type="entry name" value="Oligopeptide ABC transporter ATP-binding component"/>
    <property type="match status" value="1"/>
</dbReference>
<dbReference type="InterPro" id="IPR017871">
    <property type="entry name" value="ABC_transporter-like_CS"/>
</dbReference>
<evidence type="ECO:0000259" key="9">
    <source>
        <dbReference type="PROSITE" id="PS50893"/>
    </source>
</evidence>